<dbReference type="EMBL" id="ML121535">
    <property type="protein sequence ID" value="RPB26136.1"/>
    <property type="molecule type" value="Genomic_DNA"/>
</dbReference>
<keyword evidence="4" id="KW-1185">Reference proteome</keyword>
<sequence>MALMENPAPRETQSPWEREESNHHLRQLPDSSTILQGLTTRLELTVLTTMPESVSSVLDDAELTLGERRAQTGRTSDAEKLPVELLSFIFEILAARRGVSELKNCASTCRLWADVALPVLYRYCGFGIFEYKPPQPCEHCPLTLNQSF</sequence>
<gene>
    <name evidence="3" type="ORF">L211DRAFT_847305</name>
</gene>
<protein>
    <recommendedName>
        <fullName evidence="2">F-box domain-containing protein</fullName>
    </recommendedName>
</protein>
<organism evidence="3 4">
    <name type="scientific">Terfezia boudieri ATCC MYA-4762</name>
    <dbReference type="NCBI Taxonomy" id="1051890"/>
    <lineage>
        <taxon>Eukaryota</taxon>
        <taxon>Fungi</taxon>
        <taxon>Dikarya</taxon>
        <taxon>Ascomycota</taxon>
        <taxon>Pezizomycotina</taxon>
        <taxon>Pezizomycetes</taxon>
        <taxon>Pezizales</taxon>
        <taxon>Pezizaceae</taxon>
        <taxon>Terfezia</taxon>
    </lineage>
</organism>
<evidence type="ECO:0000313" key="4">
    <source>
        <dbReference type="Proteomes" id="UP000267821"/>
    </source>
</evidence>
<dbReference type="Proteomes" id="UP000267821">
    <property type="component" value="Unassembled WGS sequence"/>
</dbReference>
<evidence type="ECO:0000259" key="2">
    <source>
        <dbReference type="Pfam" id="PF12937"/>
    </source>
</evidence>
<dbReference type="Pfam" id="PF12937">
    <property type="entry name" value="F-box-like"/>
    <property type="match status" value="1"/>
</dbReference>
<reference evidence="3 4" key="1">
    <citation type="journal article" date="2018" name="Nat. Ecol. Evol.">
        <title>Pezizomycetes genomes reveal the molecular basis of ectomycorrhizal truffle lifestyle.</title>
        <authorList>
            <person name="Murat C."/>
            <person name="Payen T."/>
            <person name="Noel B."/>
            <person name="Kuo A."/>
            <person name="Morin E."/>
            <person name="Chen J."/>
            <person name="Kohler A."/>
            <person name="Krizsan K."/>
            <person name="Balestrini R."/>
            <person name="Da Silva C."/>
            <person name="Montanini B."/>
            <person name="Hainaut M."/>
            <person name="Levati E."/>
            <person name="Barry K.W."/>
            <person name="Belfiori B."/>
            <person name="Cichocki N."/>
            <person name="Clum A."/>
            <person name="Dockter R.B."/>
            <person name="Fauchery L."/>
            <person name="Guy J."/>
            <person name="Iotti M."/>
            <person name="Le Tacon F."/>
            <person name="Lindquist E.A."/>
            <person name="Lipzen A."/>
            <person name="Malagnac F."/>
            <person name="Mello A."/>
            <person name="Molinier V."/>
            <person name="Miyauchi S."/>
            <person name="Poulain J."/>
            <person name="Riccioni C."/>
            <person name="Rubini A."/>
            <person name="Sitrit Y."/>
            <person name="Splivallo R."/>
            <person name="Traeger S."/>
            <person name="Wang M."/>
            <person name="Zifcakova L."/>
            <person name="Wipf D."/>
            <person name="Zambonelli A."/>
            <person name="Paolocci F."/>
            <person name="Nowrousian M."/>
            <person name="Ottonello S."/>
            <person name="Baldrian P."/>
            <person name="Spatafora J.W."/>
            <person name="Henrissat B."/>
            <person name="Nagy L.G."/>
            <person name="Aury J.M."/>
            <person name="Wincker P."/>
            <person name="Grigoriev I.V."/>
            <person name="Bonfante P."/>
            <person name="Martin F.M."/>
        </authorList>
    </citation>
    <scope>NUCLEOTIDE SEQUENCE [LARGE SCALE GENOMIC DNA]</scope>
    <source>
        <strain evidence="3 4">ATCC MYA-4762</strain>
    </source>
</reference>
<dbReference type="InParanoid" id="A0A3N4LTC7"/>
<dbReference type="InterPro" id="IPR001810">
    <property type="entry name" value="F-box_dom"/>
</dbReference>
<feature type="domain" description="F-box" evidence="2">
    <location>
        <begin position="79"/>
        <end position="122"/>
    </location>
</feature>
<dbReference type="SUPFAM" id="SSF81383">
    <property type="entry name" value="F-box domain"/>
    <property type="match status" value="1"/>
</dbReference>
<evidence type="ECO:0000313" key="3">
    <source>
        <dbReference type="EMBL" id="RPB26136.1"/>
    </source>
</evidence>
<name>A0A3N4LTC7_9PEZI</name>
<evidence type="ECO:0000256" key="1">
    <source>
        <dbReference type="SAM" id="MobiDB-lite"/>
    </source>
</evidence>
<proteinExistence type="predicted"/>
<accession>A0A3N4LTC7</accession>
<dbReference type="OrthoDB" id="10507489at2759"/>
<dbReference type="InterPro" id="IPR036047">
    <property type="entry name" value="F-box-like_dom_sf"/>
</dbReference>
<dbReference type="AlphaFoldDB" id="A0A3N4LTC7"/>
<feature type="region of interest" description="Disordered" evidence="1">
    <location>
        <begin position="1"/>
        <end position="30"/>
    </location>
</feature>